<protein>
    <submittedName>
        <fullName evidence="9">ZIP family metal transporter</fullName>
    </submittedName>
</protein>
<comment type="similarity">
    <text evidence="2">Belongs to the ZIP transporter (TC 2.A.5) family.</text>
</comment>
<proteinExistence type="inferred from homology"/>
<keyword evidence="3" id="KW-1003">Cell membrane</keyword>
<feature type="transmembrane region" description="Helical" evidence="8">
    <location>
        <begin position="6"/>
        <end position="25"/>
    </location>
</feature>
<dbReference type="PANTHER" id="PTHR11040:SF211">
    <property type="entry name" value="ZINC TRANSPORTER ZIP11"/>
    <property type="match status" value="1"/>
</dbReference>
<evidence type="ECO:0000256" key="5">
    <source>
        <dbReference type="ARBA" id="ARBA00022833"/>
    </source>
</evidence>
<feature type="transmembrane region" description="Helical" evidence="8">
    <location>
        <begin position="171"/>
        <end position="193"/>
    </location>
</feature>
<gene>
    <name evidence="9" type="ORF">IAA66_04005</name>
</gene>
<feature type="transmembrane region" description="Helical" evidence="8">
    <location>
        <begin position="37"/>
        <end position="57"/>
    </location>
</feature>
<feature type="transmembrane region" description="Helical" evidence="8">
    <location>
        <begin position="231"/>
        <end position="250"/>
    </location>
</feature>
<feature type="transmembrane region" description="Helical" evidence="8">
    <location>
        <begin position="142"/>
        <end position="164"/>
    </location>
</feature>
<comment type="subcellular location">
    <subcellularLocation>
        <location evidence="1">Cell membrane</location>
        <topology evidence="1">Multi-pass membrane protein</topology>
    </subcellularLocation>
</comment>
<sequence>MQLALITALGVGGATVLGAALGFCFKRIPHRYNDALLSFAAGVMLAAAIMGLILPAVELGGRHGVWMAALGVFVGALFLTFADRLIPHLHSLAGMEREAHGRNRELDRILLFILAIAIHNFPEGVAAGVASGQEDIGNAVSVGVGIMLQNIPEGMIVISPLLLAGVSRGRAFLIASFTGVIEVFGTFLGYFAVSIVSTILPFALAFAGGTMLYVIGDEMIPETHSHGYERLATYSLLAGFVLMLVLDAYLG</sequence>
<dbReference type="EMBL" id="DVFI01000059">
    <property type="protein sequence ID" value="HIQ62736.1"/>
    <property type="molecule type" value="Genomic_DNA"/>
</dbReference>
<evidence type="ECO:0000313" key="9">
    <source>
        <dbReference type="EMBL" id="HIQ62736.1"/>
    </source>
</evidence>
<accession>A0A9D1CI49</accession>
<keyword evidence="4 8" id="KW-0812">Transmembrane</keyword>
<organism evidence="9 10">
    <name type="scientific">Candidatus Avichristensenella intestinipullorum</name>
    <dbReference type="NCBI Taxonomy" id="2840693"/>
    <lineage>
        <taxon>Bacteria</taxon>
        <taxon>Bacillati</taxon>
        <taxon>Bacillota</taxon>
        <taxon>Clostridia</taxon>
        <taxon>Candidatus Avichristensenella</taxon>
    </lineage>
</organism>
<keyword evidence="7 8" id="KW-0472">Membrane</keyword>
<evidence type="ECO:0000256" key="2">
    <source>
        <dbReference type="ARBA" id="ARBA00006939"/>
    </source>
</evidence>
<evidence type="ECO:0000256" key="8">
    <source>
        <dbReference type="SAM" id="Phobius"/>
    </source>
</evidence>
<evidence type="ECO:0000256" key="6">
    <source>
        <dbReference type="ARBA" id="ARBA00022989"/>
    </source>
</evidence>
<dbReference type="PANTHER" id="PTHR11040">
    <property type="entry name" value="ZINC/IRON TRANSPORTER"/>
    <property type="match status" value="1"/>
</dbReference>
<dbReference type="GO" id="GO:0005886">
    <property type="term" value="C:plasma membrane"/>
    <property type="evidence" value="ECO:0007669"/>
    <property type="project" value="UniProtKB-SubCell"/>
</dbReference>
<dbReference type="AlphaFoldDB" id="A0A9D1CI49"/>
<reference evidence="9" key="2">
    <citation type="journal article" date="2021" name="PeerJ">
        <title>Extensive microbial diversity within the chicken gut microbiome revealed by metagenomics and culture.</title>
        <authorList>
            <person name="Gilroy R."/>
            <person name="Ravi A."/>
            <person name="Getino M."/>
            <person name="Pursley I."/>
            <person name="Horton D.L."/>
            <person name="Alikhan N.F."/>
            <person name="Baker D."/>
            <person name="Gharbi K."/>
            <person name="Hall N."/>
            <person name="Watson M."/>
            <person name="Adriaenssens E.M."/>
            <person name="Foster-Nyarko E."/>
            <person name="Jarju S."/>
            <person name="Secka A."/>
            <person name="Antonio M."/>
            <person name="Oren A."/>
            <person name="Chaudhuri R.R."/>
            <person name="La Ragione R."/>
            <person name="Hildebrand F."/>
            <person name="Pallen M.J."/>
        </authorList>
    </citation>
    <scope>NUCLEOTIDE SEQUENCE</scope>
    <source>
        <strain evidence="9">ChiHile30-977</strain>
    </source>
</reference>
<dbReference type="GO" id="GO:0005385">
    <property type="term" value="F:zinc ion transmembrane transporter activity"/>
    <property type="evidence" value="ECO:0007669"/>
    <property type="project" value="TreeGrafter"/>
</dbReference>
<reference evidence="9" key="1">
    <citation type="submission" date="2020-10" db="EMBL/GenBank/DDBJ databases">
        <authorList>
            <person name="Gilroy R."/>
        </authorList>
    </citation>
    <scope>NUCLEOTIDE SEQUENCE</scope>
    <source>
        <strain evidence="9">ChiHile30-977</strain>
    </source>
</reference>
<evidence type="ECO:0000256" key="1">
    <source>
        <dbReference type="ARBA" id="ARBA00004651"/>
    </source>
</evidence>
<feature type="transmembrane region" description="Helical" evidence="8">
    <location>
        <begin position="63"/>
        <end position="86"/>
    </location>
</feature>
<keyword evidence="5" id="KW-0862">Zinc</keyword>
<dbReference type="Pfam" id="PF02535">
    <property type="entry name" value="Zip"/>
    <property type="match status" value="1"/>
</dbReference>
<dbReference type="InterPro" id="IPR003689">
    <property type="entry name" value="ZIP"/>
</dbReference>
<dbReference type="Proteomes" id="UP000886819">
    <property type="component" value="Unassembled WGS sequence"/>
</dbReference>
<evidence type="ECO:0000313" key="10">
    <source>
        <dbReference type="Proteomes" id="UP000886819"/>
    </source>
</evidence>
<name>A0A9D1CI49_9FIRM</name>
<evidence type="ECO:0000256" key="3">
    <source>
        <dbReference type="ARBA" id="ARBA00022475"/>
    </source>
</evidence>
<evidence type="ECO:0000256" key="7">
    <source>
        <dbReference type="ARBA" id="ARBA00023136"/>
    </source>
</evidence>
<comment type="caution">
    <text evidence="9">The sequence shown here is derived from an EMBL/GenBank/DDBJ whole genome shotgun (WGS) entry which is preliminary data.</text>
</comment>
<evidence type="ECO:0000256" key="4">
    <source>
        <dbReference type="ARBA" id="ARBA00022692"/>
    </source>
</evidence>
<feature type="transmembrane region" description="Helical" evidence="8">
    <location>
        <begin position="199"/>
        <end position="219"/>
    </location>
</feature>
<feature type="transmembrane region" description="Helical" evidence="8">
    <location>
        <begin position="106"/>
        <end position="122"/>
    </location>
</feature>
<keyword evidence="6 8" id="KW-1133">Transmembrane helix</keyword>